<name>A0A1G6QKB2_9ACTN</name>
<keyword evidence="1" id="KW-0319">Glycerol metabolism</keyword>
<dbReference type="InterPro" id="IPR029016">
    <property type="entry name" value="GAF-like_dom_sf"/>
</dbReference>
<dbReference type="SUPFAM" id="SSF55781">
    <property type="entry name" value="GAF domain-like"/>
    <property type="match status" value="1"/>
</dbReference>
<evidence type="ECO:0000256" key="2">
    <source>
        <dbReference type="ARBA" id="ARBA00023015"/>
    </source>
</evidence>
<dbReference type="EMBL" id="FMZF01000004">
    <property type="protein sequence ID" value="SDC92862.1"/>
    <property type="molecule type" value="Genomic_DNA"/>
</dbReference>
<comment type="function">
    <text evidence="5">May be an activator protein for the gylABX operon.</text>
</comment>
<reference evidence="10" key="1">
    <citation type="submission" date="2016-10" db="EMBL/GenBank/DDBJ databases">
        <authorList>
            <person name="Varghese N."/>
            <person name="Submissions S."/>
        </authorList>
    </citation>
    <scope>NUCLEOTIDE SEQUENCE [LARGE SCALE GENOMIC DNA]</scope>
    <source>
        <strain evidence="10">DSM 45421</strain>
    </source>
</reference>
<dbReference type="Gene3D" id="3.30.450.40">
    <property type="match status" value="1"/>
</dbReference>
<dbReference type="PANTHER" id="PTHR30136:SF35">
    <property type="entry name" value="HTH-TYPE TRANSCRIPTIONAL REGULATOR RV1719"/>
    <property type="match status" value="1"/>
</dbReference>
<dbReference type="PROSITE" id="PS51077">
    <property type="entry name" value="HTH_ICLR"/>
    <property type="match status" value="1"/>
</dbReference>
<dbReference type="GO" id="GO:0045892">
    <property type="term" value="P:negative regulation of DNA-templated transcription"/>
    <property type="evidence" value="ECO:0007669"/>
    <property type="project" value="TreeGrafter"/>
</dbReference>
<evidence type="ECO:0000256" key="3">
    <source>
        <dbReference type="ARBA" id="ARBA00023125"/>
    </source>
</evidence>
<dbReference type="Gene3D" id="1.10.10.10">
    <property type="entry name" value="Winged helix-like DNA-binding domain superfamily/Winged helix DNA-binding domain"/>
    <property type="match status" value="1"/>
</dbReference>
<dbReference type="SMART" id="SM00346">
    <property type="entry name" value="HTH_ICLR"/>
    <property type="match status" value="1"/>
</dbReference>
<feature type="domain" description="HTH iclR-type" evidence="7">
    <location>
        <begin position="12"/>
        <end position="73"/>
    </location>
</feature>
<evidence type="ECO:0000256" key="5">
    <source>
        <dbReference type="ARBA" id="ARBA00058938"/>
    </source>
</evidence>
<dbReference type="PROSITE" id="PS51078">
    <property type="entry name" value="ICLR_ED"/>
    <property type="match status" value="1"/>
</dbReference>
<dbReference type="InterPro" id="IPR014757">
    <property type="entry name" value="Tscrpt_reg_IclR_C"/>
</dbReference>
<dbReference type="InterPro" id="IPR005471">
    <property type="entry name" value="Tscrpt_reg_IclR_N"/>
</dbReference>
<dbReference type="OrthoDB" id="8479143at2"/>
<dbReference type="Proteomes" id="UP000199416">
    <property type="component" value="Unassembled WGS sequence"/>
</dbReference>
<keyword evidence="3" id="KW-0238">DNA-binding</keyword>
<dbReference type="FunFam" id="1.10.10.10:FF:000056">
    <property type="entry name" value="IclR family transcriptional regulator"/>
    <property type="match status" value="1"/>
</dbReference>
<gene>
    <name evidence="9" type="ORF">SAMN05660690_2974</name>
</gene>
<sequence length="260" mass="27823">MQDSRTTRDNAVQSVDRAISILQVLARHGTASVTDIAGELGLHKSTAFRLLATLDARGLVEQNAERGRYQLGYGVVQLAAGVTKTGDLSLVGLPLCRELAETVRETVNVAVRDGRWVVSVDQVIGAAAVTTVNWVGQRSPVHATSAGKVFLAHMPPDQLDAVLAEDLERFTPHTVVDPIVLRKQLELVRDRGFASTSEEHEMGLAAIAAPIRSIDGSVIAAVTVSGPTFRVNEDTIPNLAKHVIATADEISQRHGHPKLG</sequence>
<dbReference type="Pfam" id="PF09339">
    <property type="entry name" value="HTH_IclR"/>
    <property type="match status" value="1"/>
</dbReference>
<dbReference type="Pfam" id="PF01614">
    <property type="entry name" value="IclR_C"/>
    <property type="match status" value="1"/>
</dbReference>
<evidence type="ECO:0000313" key="10">
    <source>
        <dbReference type="Proteomes" id="UP000199416"/>
    </source>
</evidence>
<proteinExistence type="predicted"/>
<dbReference type="GO" id="GO:0006071">
    <property type="term" value="P:glycerol metabolic process"/>
    <property type="evidence" value="ECO:0007669"/>
    <property type="project" value="UniProtKB-KW"/>
</dbReference>
<evidence type="ECO:0000259" key="7">
    <source>
        <dbReference type="PROSITE" id="PS51077"/>
    </source>
</evidence>
<dbReference type="InterPro" id="IPR036388">
    <property type="entry name" value="WH-like_DNA-bd_sf"/>
</dbReference>
<evidence type="ECO:0000256" key="4">
    <source>
        <dbReference type="ARBA" id="ARBA00023163"/>
    </source>
</evidence>
<dbReference type="STRING" id="1190417.SAMN05660690_2974"/>
<dbReference type="AlphaFoldDB" id="A0A1G6QKB2"/>
<dbReference type="InterPro" id="IPR036390">
    <property type="entry name" value="WH_DNA-bd_sf"/>
</dbReference>
<evidence type="ECO:0000313" key="9">
    <source>
        <dbReference type="EMBL" id="SDC92862.1"/>
    </source>
</evidence>
<evidence type="ECO:0000256" key="1">
    <source>
        <dbReference type="ARBA" id="ARBA00022798"/>
    </source>
</evidence>
<dbReference type="GO" id="GO:0003677">
    <property type="term" value="F:DNA binding"/>
    <property type="evidence" value="ECO:0007669"/>
    <property type="project" value="UniProtKB-KW"/>
</dbReference>
<dbReference type="InterPro" id="IPR050707">
    <property type="entry name" value="HTH_MetabolicPath_Reg"/>
</dbReference>
<feature type="domain" description="IclR-ED" evidence="8">
    <location>
        <begin position="74"/>
        <end position="256"/>
    </location>
</feature>
<keyword evidence="2" id="KW-0805">Transcription regulation</keyword>
<protein>
    <recommendedName>
        <fullName evidence="6">Glycerol operon regulatory protein</fullName>
    </recommendedName>
</protein>
<organism evidence="9 10">
    <name type="scientific">Geodermatophilus telluris</name>
    <dbReference type="NCBI Taxonomy" id="1190417"/>
    <lineage>
        <taxon>Bacteria</taxon>
        <taxon>Bacillati</taxon>
        <taxon>Actinomycetota</taxon>
        <taxon>Actinomycetes</taxon>
        <taxon>Geodermatophilales</taxon>
        <taxon>Geodermatophilaceae</taxon>
        <taxon>Geodermatophilus</taxon>
    </lineage>
</organism>
<evidence type="ECO:0000259" key="8">
    <source>
        <dbReference type="PROSITE" id="PS51078"/>
    </source>
</evidence>
<keyword evidence="10" id="KW-1185">Reference proteome</keyword>
<dbReference type="RefSeq" id="WP_091366986.1">
    <property type="nucleotide sequence ID" value="NZ_FMZF01000004.1"/>
</dbReference>
<evidence type="ECO:0000256" key="6">
    <source>
        <dbReference type="ARBA" id="ARBA00070406"/>
    </source>
</evidence>
<keyword evidence="4" id="KW-0804">Transcription</keyword>
<dbReference type="SUPFAM" id="SSF46785">
    <property type="entry name" value="Winged helix' DNA-binding domain"/>
    <property type="match status" value="1"/>
</dbReference>
<dbReference type="GO" id="GO:0003700">
    <property type="term" value="F:DNA-binding transcription factor activity"/>
    <property type="evidence" value="ECO:0007669"/>
    <property type="project" value="TreeGrafter"/>
</dbReference>
<accession>A0A1G6QKB2</accession>
<dbReference type="PANTHER" id="PTHR30136">
    <property type="entry name" value="HELIX-TURN-HELIX TRANSCRIPTIONAL REGULATOR, ICLR FAMILY"/>
    <property type="match status" value="1"/>
</dbReference>